<dbReference type="PANTHER" id="PTHR47592:SF27">
    <property type="entry name" value="OS08G0421700 PROTEIN"/>
    <property type="match status" value="1"/>
</dbReference>
<reference evidence="3 4" key="1">
    <citation type="submission" date="2019-07" db="EMBL/GenBank/DDBJ databases">
        <title>De Novo Assembly of kiwifruit Actinidia rufa.</title>
        <authorList>
            <person name="Sugita-Konishi S."/>
            <person name="Sato K."/>
            <person name="Mori E."/>
            <person name="Abe Y."/>
            <person name="Kisaki G."/>
            <person name="Hamano K."/>
            <person name="Suezawa K."/>
            <person name="Otani M."/>
            <person name="Fukuda T."/>
            <person name="Manabe T."/>
            <person name="Gomi K."/>
            <person name="Tabuchi M."/>
            <person name="Akimitsu K."/>
            <person name="Kataoka I."/>
        </authorList>
    </citation>
    <scope>NUCLEOTIDE SEQUENCE [LARGE SCALE GENOMIC DNA]</scope>
    <source>
        <strain evidence="4">cv. Fuchu</strain>
    </source>
</reference>
<name>A0A7J0ELZ0_9ERIC</name>
<evidence type="ECO:0000313" key="4">
    <source>
        <dbReference type="Proteomes" id="UP000585474"/>
    </source>
</evidence>
<comment type="caution">
    <text evidence="3">The sequence shown here is derived from an EMBL/GenBank/DDBJ whole genome shotgun (WGS) entry which is preliminary data.</text>
</comment>
<gene>
    <name evidence="3" type="ORF">Acr_05g0011330</name>
</gene>
<proteinExistence type="predicted"/>
<dbReference type="Pfam" id="PF14223">
    <property type="entry name" value="Retrotran_gag_2"/>
    <property type="match status" value="1"/>
</dbReference>
<dbReference type="InterPro" id="IPR054722">
    <property type="entry name" value="PolX-like_BBD"/>
</dbReference>
<dbReference type="Pfam" id="PF22936">
    <property type="entry name" value="Pol_BBD"/>
    <property type="match status" value="1"/>
</dbReference>
<protein>
    <recommendedName>
        <fullName evidence="2">Retrovirus-related Pol polyprotein from transposon TNT 1-94-like beta-barrel domain-containing protein</fullName>
    </recommendedName>
</protein>
<sequence length="454" mass="51165">MAENNLGAMIMLSATNYALWKPRMEDILFCKDLHDPLENKGDKPTEKKDKEWTKMNRKSIGLIRQCIGHEAKTSRNKALLMRRLVNLKLQRGTVAEHTSEFQNLVNQLASIDLYFDDEMQALLLLSSLPESWETLVVSLSNSAQDGKLTMSTVKDALFNEEARKKEMGMTDGSRERGREGHIKRNCPKYKTHMQSSETASASMMTDSDNDAFLVSSADENPDWVLDSGSAYHFCRDRKMFSTYATCKGLLRMAKNTTNKAVGKGTVRFRMADGRSVTLTEVRHVPKLRKNLISIEMLDSMGCSIVAKGGILRISKGNKEMLRGRKTRGLYRLEGSVQTGRAAVRHGSSDIRRKNGQGKQQVHTQARRDTWRSQSGTRAQGDALKYVRKFDRTRPVQDIHRKAQRKETKSILKSCTSTGALSSKRVSFALDLISGSDLSRCVHKGGEREPRRLAK</sequence>
<feature type="region of interest" description="Disordered" evidence="1">
    <location>
        <begin position="341"/>
        <end position="378"/>
    </location>
</feature>
<feature type="domain" description="Retrovirus-related Pol polyprotein from transposon TNT 1-94-like beta-barrel" evidence="2">
    <location>
        <begin position="223"/>
        <end position="302"/>
    </location>
</feature>
<accession>A0A7J0ELZ0</accession>
<keyword evidence="4" id="KW-1185">Reference proteome</keyword>
<dbReference type="Proteomes" id="UP000585474">
    <property type="component" value="Unassembled WGS sequence"/>
</dbReference>
<evidence type="ECO:0000256" key="1">
    <source>
        <dbReference type="SAM" id="MobiDB-lite"/>
    </source>
</evidence>
<dbReference type="EMBL" id="BJWL01000005">
    <property type="protein sequence ID" value="GFY87494.1"/>
    <property type="molecule type" value="Genomic_DNA"/>
</dbReference>
<dbReference type="AlphaFoldDB" id="A0A7J0ELZ0"/>
<evidence type="ECO:0000259" key="2">
    <source>
        <dbReference type="Pfam" id="PF22936"/>
    </source>
</evidence>
<organism evidence="3 4">
    <name type="scientific">Actinidia rufa</name>
    <dbReference type="NCBI Taxonomy" id="165716"/>
    <lineage>
        <taxon>Eukaryota</taxon>
        <taxon>Viridiplantae</taxon>
        <taxon>Streptophyta</taxon>
        <taxon>Embryophyta</taxon>
        <taxon>Tracheophyta</taxon>
        <taxon>Spermatophyta</taxon>
        <taxon>Magnoliopsida</taxon>
        <taxon>eudicotyledons</taxon>
        <taxon>Gunneridae</taxon>
        <taxon>Pentapetalae</taxon>
        <taxon>asterids</taxon>
        <taxon>Ericales</taxon>
        <taxon>Actinidiaceae</taxon>
        <taxon>Actinidia</taxon>
    </lineage>
</organism>
<dbReference type="PANTHER" id="PTHR47592">
    <property type="entry name" value="PBF68 PROTEIN"/>
    <property type="match status" value="1"/>
</dbReference>
<evidence type="ECO:0000313" key="3">
    <source>
        <dbReference type="EMBL" id="GFY87494.1"/>
    </source>
</evidence>
<dbReference type="OrthoDB" id="513620at2759"/>